<dbReference type="GO" id="GO:0005886">
    <property type="term" value="C:plasma membrane"/>
    <property type="evidence" value="ECO:0007669"/>
    <property type="project" value="UniProtKB-SubCell"/>
</dbReference>
<gene>
    <name evidence="9" type="ORF">Y882_03630</name>
</gene>
<protein>
    <submittedName>
        <fullName evidence="9">ABC transporter ATP-binding protein</fullName>
    </submittedName>
</protein>
<dbReference type="STRING" id="1440762.Y882_03630"/>
<dbReference type="Proteomes" id="UP000035481">
    <property type="component" value="Unassembled WGS sequence"/>
</dbReference>
<evidence type="ECO:0000256" key="5">
    <source>
        <dbReference type="ARBA" id="ARBA00023136"/>
    </source>
</evidence>
<dbReference type="InterPro" id="IPR003838">
    <property type="entry name" value="ABC3_permease_C"/>
</dbReference>
<comment type="subcellular location">
    <subcellularLocation>
        <location evidence="1">Cell membrane</location>
        <topology evidence="1">Multi-pass membrane protein</topology>
    </subcellularLocation>
</comment>
<feature type="domain" description="ABC3 transporter permease C-terminal" evidence="7">
    <location>
        <begin position="318"/>
        <end position="431"/>
    </location>
</feature>
<dbReference type="PATRIC" id="fig|1440762.4.peg.3696"/>
<evidence type="ECO:0000259" key="8">
    <source>
        <dbReference type="Pfam" id="PF12704"/>
    </source>
</evidence>
<feature type="domain" description="MacB-like periplasmic core" evidence="8">
    <location>
        <begin position="20"/>
        <end position="199"/>
    </location>
</feature>
<keyword evidence="3 6" id="KW-0812">Transmembrane</keyword>
<evidence type="ECO:0000256" key="3">
    <source>
        <dbReference type="ARBA" id="ARBA00022692"/>
    </source>
</evidence>
<evidence type="ECO:0000313" key="9">
    <source>
        <dbReference type="EMBL" id="KLD65178.1"/>
    </source>
</evidence>
<evidence type="ECO:0000256" key="6">
    <source>
        <dbReference type="SAM" id="Phobius"/>
    </source>
</evidence>
<sequence length="440" mass="48446">MFGYYLDLALRSLGRNKVLTALMVLAIAVGIGASMTTLTVVHLLSGDPLPGRSQAIFYPQVDADPKNKDSSEPLDMLDYRSALDLWSAKRADRQVMLVQSQVRLNTADAGKPAVMMPMLSATADFFSMFNVPFRYGGPWSEQDDASRARVAVITDDLNQKLFAGENSVGRVLRLRNSDVRIVGVLKPWRPSPQFYAVRGGRFAAGDTSDFYAKPEDVITPFFTGLDVNDGNFQQFTCWQMPPHPGHLQDSPCVWVAFWVQINDANRVAAYRRFVADYAAQQQAIGRFTHSGNTRMRSLMGWLDFNGVLPSNVRLQAWLAVAFLAICLVNMIGLLLAKFLRRSGEIGLRRALGASRAAVFAQYMVESGLIGLIGGVCGWLLTMAGLWFIRQQPVAYADLARLDVPMFLLTFVAAIGASLLAGALPAVRACRVVPAWQLKSL</sequence>
<dbReference type="GO" id="GO:0005524">
    <property type="term" value="F:ATP binding"/>
    <property type="evidence" value="ECO:0007669"/>
    <property type="project" value="UniProtKB-KW"/>
</dbReference>
<dbReference type="GO" id="GO:0022857">
    <property type="term" value="F:transmembrane transporter activity"/>
    <property type="evidence" value="ECO:0007669"/>
    <property type="project" value="TreeGrafter"/>
</dbReference>
<dbReference type="InterPro" id="IPR050250">
    <property type="entry name" value="Macrolide_Exporter_MacB"/>
</dbReference>
<dbReference type="AlphaFoldDB" id="A0A0G9H6K0"/>
<keyword evidence="5 6" id="KW-0472">Membrane</keyword>
<evidence type="ECO:0000256" key="2">
    <source>
        <dbReference type="ARBA" id="ARBA00022475"/>
    </source>
</evidence>
<dbReference type="Pfam" id="PF02687">
    <property type="entry name" value="FtsX"/>
    <property type="match status" value="1"/>
</dbReference>
<dbReference type="OrthoDB" id="8735006at2"/>
<accession>A0A0G9H6K0</accession>
<evidence type="ECO:0000256" key="4">
    <source>
        <dbReference type="ARBA" id="ARBA00022989"/>
    </source>
</evidence>
<feature type="transmembrane region" description="Helical" evidence="6">
    <location>
        <begin position="21"/>
        <end position="44"/>
    </location>
</feature>
<feature type="transmembrane region" description="Helical" evidence="6">
    <location>
        <begin position="368"/>
        <end position="388"/>
    </location>
</feature>
<feature type="transmembrane region" description="Helical" evidence="6">
    <location>
        <begin position="403"/>
        <end position="426"/>
    </location>
</feature>
<proteinExistence type="predicted"/>
<evidence type="ECO:0000313" key="10">
    <source>
        <dbReference type="Proteomes" id="UP000035481"/>
    </source>
</evidence>
<feature type="transmembrane region" description="Helical" evidence="6">
    <location>
        <begin position="316"/>
        <end position="339"/>
    </location>
</feature>
<keyword evidence="4 6" id="KW-1133">Transmembrane helix</keyword>
<dbReference type="Pfam" id="PF12704">
    <property type="entry name" value="MacB_PCD"/>
    <property type="match status" value="1"/>
</dbReference>
<comment type="caution">
    <text evidence="9">The sequence shown here is derived from an EMBL/GenBank/DDBJ whole genome shotgun (WGS) entry which is preliminary data.</text>
</comment>
<keyword evidence="9" id="KW-0067">ATP-binding</keyword>
<reference evidence="9 10" key="1">
    <citation type="journal article" date="2015" name="Antonie Van Leeuwenhoek">
        <title>A phylogenomic and molecular marker based taxonomic framework for the order Xanthomonadales: proposal to transfer the families Algiphilaceae and Solimonadaceae to the order Nevskiales ord. nov. and to create a new family within the order Xanthomonadales, the family Rhodanobacteraceae fam. nov., containing the genus Rhodanobacter and its closest relatives.</title>
        <authorList>
            <person name="Naushad S."/>
            <person name="Adeolu M."/>
            <person name="Wong S."/>
            <person name="Sohail M."/>
            <person name="Schellhorn H.E."/>
            <person name="Gupta R.S."/>
        </authorList>
    </citation>
    <scope>NUCLEOTIDE SEQUENCE [LARGE SCALE GENOMIC DNA]</scope>
    <source>
        <strain evidence="9 10">DSM 16301</strain>
    </source>
</reference>
<dbReference type="EMBL" id="JPLA01000009">
    <property type="protein sequence ID" value="KLD65178.1"/>
    <property type="molecule type" value="Genomic_DNA"/>
</dbReference>
<dbReference type="PANTHER" id="PTHR30572">
    <property type="entry name" value="MEMBRANE COMPONENT OF TRANSPORTER-RELATED"/>
    <property type="match status" value="1"/>
</dbReference>
<dbReference type="InterPro" id="IPR025857">
    <property type="entry name" value="MacB_PCD"/>
</dbReference>
<dbReference type="RefSeq" id="WP_046970511.1">
    <property type="nucleotide sequence ID" value="NZ_JPLA01000009.1"/>
</dbReference>
<evidence type="ECO:0000256" key="1">
    <source>
        <dbReference type="ARBA" id="ARBA00004651"/>
    </source>
</evidence>
<keyword evidence="2" id="KW-1003">Cell membrane</keyword>
<evidence type="ECO:0000259" key="7">
    <source>
        <dbReference type="Pfam" id="PF02687"/>
    </source>
</evidence>
<dbReference type="PANTHER" id="PTHR30572:SF18">
    <property type="entry name" value="ABC-TYPE MACROLIDE FAMILY EXPORT SYSTEM PERMEASE COMPONENT 2"/>
    <property type="match status" value="1"/>
</dbReference>
<keyword evidence="9" id="KW-0547">Nucleotide-binding</keyword>
<name>A0A0G9H6K0_9GAMM</name>
<organism evidence="9 10">
    <name type="scientific">Dyella japonica DSM 16301</name>
    <dbReference type="NCBI Taxonomy" id="1440762"/>
    <lineage>
        <taxon>Bacteria</taxon>
        <taxon>Pseudomonadati</taxon>
        <taxon>Pseudomonadota</taxon>
        <taxon>Gammaproteobacteria</taxon>
        <taxon>Lysobacterales</taxon>
        <taxon>Rhodanobacteraceae</taxon>
        <taxon>Dyella</taxon>
    </lineage>
</organism>